<dbReference type="EMBL" id="CAJVAX010000017">
    <property type="protein sequence ID" value="CAG7637478.1"/>
    <property type="molecule type" value="Genomic_DNA"/>
</dbReference>
<dbReference type="Proteomes" id="UP001153328">
    <property type="component" value="Unassembled WGS sequence"/>
</dbReference>
<accession>A0A9W4MEG0</accession>
<proteinExistence type="predicted"/>
<gene>
    <name evidence="1" type="ORF">SBRY_30124</name>
</gene>
<protein>
    <submittedName>
        <fullName evidence="1">Uncharacterized protein</fullName>
    </submittedName>
</protein>
<comment type="caution">
    <text evidence="1">The sequence shown here is derived from an EMBL/GenBank/DDBJ whole genome shotgun (WGS) entry which is preliminary data.</text>
</comment>
<reference evidence="1" key="1">
    <citation type="submission" date="2021-06" db="EMBL/GenBank/DDBJ databases">
        <authorList>
            <person name="Arsene-Ploetze F."/>
        </authorList>
    </citation>
    <scope>NUCLEOTIDE SEQUENCE</scope>
    <source>
        <strain evidence="1">SBRY1</strain>
    </source>
</reference>
<sequence length="65" mass="7088">MCLSCALRGRRHDPCRCLPRGLPRPLPGSRRHPPLTGVPPTLPLAVGSGTFPRWVACRAVPRAPR</sequence>
<name>A0A9W4MEG0_9ACTN</name>
<organism evidence="1 2">
    <name type="scientific">Actinacidiphila bryophytorum</name>
    <dbReference type="NCBI Taxonomy" id="1436133"/>
    <lineage>
        <taxon>Bacteria</taxon>
        <taxon>Bacillati</taxon>
        <taxon>Actinomycetota</taxon>
        <taxon>Actinomycetes</taxon>
        <taxon>Kitasatosporales</taxon>
        <taxon>Streptomycetaceae</taxon>
        <taxon>Actinacidiphila</taxon>
    </lineage>
</organism>
<evidence type="ECO:0000313" key="2">
    <source>
        <dbReference type="Proteomes" id="UP001153328"/>
    </source>
</evidence>
<dbReference type="AlphaFoldDB" id="A0A9W4MEG0"/>
<keyword evidence="2" id="KW-1185">Reference proteome</keyword>
<evidence type="ECO:0000313" key="1">
    <source>
        <dbReference type="EMBL" id="CAG7637478.1"/>
    </source>
</evidence>